<protein>
    <recommendedName>
        <fullName evidence="12">Sister chromatid separation protein</fullName>
    </recommendedName>
</protein>
<keyword evidence="3" id="KW-0812">Transmembrane</keyword>
<gene>
    <name evidence="10" type="ORF">EV356DRAFT_80186</name>
</gene>
<feature type="region of interest" description="Disordered" evidence="7">
    <location>
        <begin position="647"/>
        <end position="680"/>
    </location>
</feature>
<dbReference type="InterPro" id="IPR018996">
    <property type="entry name" value="Man1/Src1-like_C"/>
</dbReference>
<dbReference type="Pfam" id="PF09402">
    <property type="entry name" value="MSC"/>
    <property type="match status" value="2"/>
</dbReference>
<dbReference type="GO" id="GO:0003682">
    <property type="term" value="F:chromatin binding"/>
    <property type="evidence" value="ECO:0007669"/>
    <property type="project" value="InterPro"/>
</dbReference>
<dbReference type="GO" id="GO:0034399">
    <property type="term" value="C:nuclear periphery"/>
    <property type="evidence" value="ECO:0007669"/>
    <property type="project" value="TreeGrafter"/>
</dbReference>
<evidence type="ECO:0000256" key="6">
    <source>
        <dbReference type="ARBA" id="ARBA00023242"/>
    </source>
</evidence>
<dbReference type="PANTHER" id="PTHR47808">
    <property type="entry name" value="INNER NUCLEAR MEMBRANE PROTEIN HEH2-RELATED"/>
    <property type="match status" value="1"/>
</dbReference>
<feature type="region of interest" description="Disordered" evidence="7">
    <location>
        <begin position="62"/>
        <end position="258"/>
    </location>
</feature>
<evidence type="ECO:0000313" key="10">
    <source>
        <dbReference type="EMBL" id="KAF2236329.1"/>
    </source>
</evidence>
<dbReference type="Proteomes" id="UP000800092">
    <property type="component" value="Unassembled WGS sequence"/>
</dbReference>
<evidence type="ECO:0000313" key="11">
    <source>
        <dbReference type="Proteomes" id="UP000800092"/>
    </source>
</evidence>
<dbReference type="CDD" id="cd12935">
    <property type="entry name" value="LEM_like"/>
    <property type="match status" value="1"/>
</dbReference>
<evidence type="ECO:0000259" key="8">
    <source>
        <dbReference type="Pfam" id="PF09402"/>
    </source>
</evidence>
<evidence type="ECO:0000256" key="1">
    <source>
        <dbReference type="ARBA" id="ARBA00004540"/>
    </source>
</evidence>
<feature type="domain" description="HeH/LEM" evidence="9">
    <location>
        <begin position="15"/>
        <end position="49"/>
    </location>
</feature>
<dbReference type="GO" id="GO:0005637">
    <property type="term" value="C:nuclear inner membrane"/>
    <property type="evidence" value="ECO:0007669"/>
    <property type="project" value="UniProtKB-SubCell"/>
</dbReference>
<dbReference type="EMBL" id="ML991786">
    <property type="protein sequence ID" value="KAF2236329.1"/>
    <property type="molecule type" value="Genomic_DNA"/>
</dbReference>
<dbReference type="InterPro" id="IPR044780">
    <property type="entry name" value="Heh2/Src1"/>
</dbReference>
<name>A0A6A6HEP9_VIRVR</name>
<evidence type="ECO:0008006" key="12">
    <source>
        <dbReference type="Google" id="ProtNLM"/>
    </source>
</evidence>
<keyword evidence="5" id="KW-0472">Membrane</keyword>
<feature type="compositionally biased region" description="Basic and acidic residues" evidence="7">
    <location>
        <begin position="670"/>
        <end position="680"/>
    </location>
</feature>
<evidence type="ECO:0000259" key="9">
    <source>
        <dbReference type="Pfam" id="PF12949"/>
    </source>
</evidence>
<evidence type="ECO:0000256" key="5">
    <source>
        <dbReference type="ARBA" id="ARBA00023136"/>
    </source>
</evidence>
<dbReference type="Gene3D" id="1.10.720.40">
    <property type="match status" value="1"/>
</dbReference>
<dbReference type="InterPro" id="IPR025856">
    <property type="entry name" value="HeH/LEM_domain"/>
</dbReference>
<accession>A0A6A6HEP9</accession>
<feature type="compositionally biased region" description="Polar residues" evidence="7">
    <location>
        <begin position="193"/>
        <end position="205"/>
    </location>
</feature>
<dbReference type="InterPro" id="IPR011015">
    <property type="entry name" value="LEM/LEM-like_dom_sf"/>
</dbReference>
<sequence>MADENYDYLAPDFDPNTLTVPRLRSILVHHNVEYPSSAKKSQLIEIFNRNVVPQAGKILREQSRVKRSSKGIEDVPSSQASTVDEEDTVRQMRPPPIPDTPRRGSRRRTTPAQVDGSTDEEPIKQSSAGRTPGRPSKRTSAKSARPVDADSGVEMATENLAPPRRVRKSTSPAVKKEDPEYGVWHKTDADESPFTQDNPFQSGSSPAEPEPRRTSGGRRRKIESGETVEVRRRSKPMRRSEGISGSHENRPAIDSSSKTIEMPIARIKHEEDEPSAGEEFTPDEQQDLAVARAHNDNKDVLPARRRARPATTSSSILKLATTMVSLAAITGFGLVWRQEKIEVGYCGIGRPPTTEIRGVDIPEWASLLQPQCEPCPPHAFCSQDLVTSCENDFVLQPHPLSLGGLVPLPPSCEPDGEKAKRVQLVVDKAVQELRERNAKFECGELVDETTGKQANGPELEETALKAEIRRHRAPRRVVLHSSSPAAIPLSCALRRSVRLALARHLRTLLALLSLLLALGYARLRLRANRADERRAKLLAAAALDRLADQAAVAKYSSPAAGADEEPYVSMAQLRDDVMRDEFSATRRGKVWERVKRKVEENANVRSMVRESRAGDVSRVWEWVGAVGAIEDGAGRRESGGRLSLGLRASPEVGGMGEGGAVGNGKGKGVMKWEDEGRPLY</sequence>
<evidence type="ECO:0000256" key="2">
    <source>
        <dbReference type="ARBA" id="ARBA00022553"/>
    </source>
</evidence>
<dbReference type="InterPro" id="IPR041885">
    <property type="entry name" value="MAN1_winged_helix_dom"/>
</dbReference>
<comment type="subcellular location">
    <subcellularLocation>
        <location evidence="1">Nucleus inner membrane</location>
    </subcellularLocation>
</comment>
<dbReference type="GO" id="GO:0005783">
    <property type="term" value="C:endoplasmic reticulum"/>
    <property type="evidence" value="ECO:0007669"/>
    <property type="project" value="TreeGrafter"/>
</dbReference>
<evidence type="ECO:0000256" key="7">
    <source>
        <dbReference type="SAM" id="MobiDB-lite"/>
    </source>
</evidence>
<evidence type="ECO:0000256" key="3">
    <source>
        <dbReference type="ARBA" id="ARBA00022692"/>
    </source>
</evidence>
<feature type="compositionally biased region" description="Basic and acidic residues" evidence="7">
    <location>
        <begin position="222"/>
        <end position="231"/>
    </location>
</feature>
<keyword evidence="2" id="KW-0597">Phosphoprotein</keyword>
<keyword evidence="6" id="KW-0539">Nucleus</keyword>
<feature type="domain" description="Man1/Src1-like C-terminal" evidence="8">
    <location>
        <begin position="326"/>
        <end position="474"/>
    </location>
</feature>
<feature type="domain" description="Man1/Src1-like C-terminal" evidence="8">
    <location>
        <begin position="478"/>
        <end position="624"/>
    </location>
</feature>
<proteinExistence type="predicted"/>
<keyword evidence="11" id="KW-1185">Reference proteome</keyword>
<organism evidence="10 11">
    <name type="scientific">Viridothelium virens</name>
    <name type="common">Speckled blister lichen</name>
    <name type="synonym">Trypethelium virens</name>
    <dbReference type="NCBI Taxonomy" id="1048519"/>
    <lineage>
        <taxon>Eukaryota</taxon>
        <taxon>Fungi</taxon>
        <taxon>Dikarya</taxon>
        <taxon>Ascomycota</taxon>
        <taxon>Pezizomycotina</taxon>
        <taxon>Dothideomycetes</taxon>
        <taxon>Dothideomycetes incertae sedis</taxon>
        <taxon>Trypetheliales</taxon>
        <taxon>Trypetheliaceae</taxon>
        <taxon>Viridothelium</taxon>
    </lineage>
</organism>
<dbReference type="PANTHER" id="PTHR47808:SF2">
    <property type="entry name" value="LEM DOMAIN-CONTAINING PROTEIN 2"/>
    <property type="match status" value="1"/>
</dbReference>
<dbReference type="Pfam" id="PF12949">
    <property type="entry name" value="HeH"/>
    <property type="match status" value="1"/>
</dbReference>
<dbReference type="Gene3D" id="1.10.10.1180">
    <property type="entry name" value="MAN1, winged-helix domain"/>
    <property type="match status" value="1"/>
</dbReference>
<feature type="compositionally biased region" description="Gly residues" evidence="7">
    <location>
        <begin position="653"/>
        <end position="667"/>
    </location>
</feature>
<dbReference type="GO" id="GO:0071763">
    <property type="term" value="P:nuclear membrane organization"/>
    <property type="evidence" value="ECO:0007669"/>
    <property type="project" value="TreeGrafter"/>
</dbReference>
<feature type="compositionally biased region" description="Basic and acidic residues" evidence="7">
    <location>
        <begin position="174"/>
        <end position="189"/>
    </location>
</feature>
<reference evidence="10" key="1">
    <citation type="journal article" date="2020" name="Stud. Mycol.">
        <title>101 Dothideomycetes genomes: a test case for predicting lifestyles and emergence of pathogens.</title>
        <authorList>
            <person name="Haridas S."/>
            <person name="Albert R."/>
            <person name="Binder M."/>
            <person name="Bloem J."/>
            <person name="Labutti K."/>
            <person name="Salamov A."/>
            <person name="Andreopoulos B."/>
            <person name="Baker S."/>
            <person name="Barry K."/>
            <person name="Bills G."/>
            <person name="Bluhm B."/>
            <person name="Cannon C."/>
            <person name="Castanera R."/>
            <person name="Culley D."/>
            <person name="Daum C."/>
            <person name="Ezra D."/>
            <person name="Gonzalez J."/>
            <person name="Henrissat B."/>
            <person name="Kuo A."/>
            <person name="Liang C."/>
            <person name="Lipzen A."/>
            <person name="Lutzoni F."/>
            <person name="Magnuson J."/>
            <person name="Mondo S."/>
            <person name="Nolan M."/>
            <person name="Ohm R."/>
            <person name="Pangilinan J."/>
            <person name="Park H.-J."/>
            <person name="Ramirez L."/>
            <person name="Alfaro M."/>
            <person name="Sun H."/>
            <person name="Tritt A."/>
            <person name="Yoshinaga Y."/>
            <person name="Zwiers L.-H."/>
            <person name="Turgeon B."/>
            <person name="Goodwin S."/>
            <person name="Spatafora J."/>
            <person name="Crous P."/>
            <person name="Grigoriev I."/>
        </authorList>
    </citation>
    <scope>NUCLEOTIDE SEQUENCE</scope>
    <source>
        <strain evidence="10">Tuck. ex Michener</strain>
    </source>
</reference>
<evidence type="ECO:0000256" key="4">
    <source>
        <dbReference type="ARBA" id="ARBA00022989"/>
    </source>
</evidence>
<dbReference type="OrthoDB" id="2503928at2759"/>
<keyword evidence="4" id="KW-1133">Transmembrane helix</keyword>
<dbReference type="AlphaFoldDB" id="A0A6A6HEP9"/>